<keyword evidence="4" id="KW-0720">Serine protease</keyword>
<reference evidence="6 7" key="1">
    <citation type="journal article" date="2016" name="Nat. Commun.">
        <title>Thousands of microbial genomes shed light on interconnected biogeochemical processes in an aquifer system.</title>
        <authorList>
            <person name="Anantharaman K."/>
            <person name="Brown C.T."/>
            <person name="Hug L.A."/>
            <person name="Sharon I."/>
            <person name="Castelle C.J."/>
            <person name="Probst A.J."/>
            <person name="Thomas B.C."/>
            <person name="Singh A."/>
            <person name="Wilkins M.J."/>
            <person name="Karaoz U."/>
            <person name="Brodie E.L."/>
            <person name="Williams K.H."/>
            <person name="Hubbard S.S."/>
            <person name="Banfield J.F."/>
        </authorList>
    </citation>
    <scope>NUCLEOTIDE SEQUENCE [LARGE SCALE GENOMIC DNA]</scope>
</reference>
<dbReference type="CDD" id="cd07023">
    <property type="entry name" value="S49_Sppa_N_C"/>
    <property type="match status" value="1"/>
</dbReference>
<feature type="domain" description="Peptidase S49" evidence="5">
    <location>
        <begin position="128"/>
        <end position="273"/>
    </location>
</feature>
<dbReference type="Gene3D" id="3.90.226.10">
    <property type="entry name" value="2-enoyl-CoA Hydratase, Chain A, domain 1"/>
    <property type="match status" value="1"/>
</dbReference>
<proteinExistence type="inferred from homology"/>
<dbReference type="SUPFAM" id="SSF52096">
    <property type="entry name" value="ClpP/crotonase"/>
    <property type="match status" value="1"/>
</dbReference>
<dbReference type="EMBL" id="MFKT01000013">
    <property type="protein sequence ID" value="OGG53365.1"/>
    <property type="molecule type" value="Genomic_DNA"/>
</dbReference>
<evidence type="ECO:0000256" key="4">
    <source>
        <dbReference type="ARBA" id="ARBA00022825"/>
    </source>
</evidence>
<protein>
    <recommendedName>
        <fullName evidence="5">Peptidase S49 domain-containing protein</fullName>
    </recommendedName>
</protein>
<comment type="similarity">
    <text evidence="1">Belongs to the peptidase S49 family.</text>
</comment>
<dbReference type="STRING" id="1798480.A2851_00095"/>
<dbReference type="Pfam" id="PF01343">
    <property type="entry name" value="Peptidase_S49"/>
    <property type="match status" value="1"/>
</dbReference>
<evidence type="ECO:0000313" key="7">
    <source>
        <dbReference type="Proteomes" id="UP000176863"/>
    </source>
</evidence>
<keyword evidence="3" id="KW-0378">Hydrolase</keyword>
<dbReference type="AlphaFoldDB" id="A0A1F6CW47"/>
<evidence type="ECO:0000313" key="6">
    <source>
        <dbReference type="EMBL" id="OGG53365.1"/>
    </source>
</evidence>
<dbReference type="Proteomes" id="UP000176863">
    <property type="component" value="Unassembled WGS sequence"/>
</dbReference>
<comment type="caution">
    <text evidence="6">The sequence shown here is derived from an EMBL/GenBank/DDBJ whole genome shotgun (WGS) entry which is preliminary data.</text>
</comment>
<dbReference type="PROSITE" id="PS51257">
    <property type="entry name" value="PROKAR_LIPOPROTEIN"/>
    <property type="match status" value="1"/>
</dbReference>
<dbReference type="InterPro" id="IPR002142">
    <property type="entry name" value="Peptidase_S49"/>
</dbReference>
<gene>
    <name evidence="6" type="ORF">A2851_00095</name>
</gene>
<evidence type="ECO:0000256" key="2">
    <source>
        <dbReference type="ARBA" id="ARBA00022670"/>
    </source>
</evidence>
<organism evidence="6 7">
    <name type="scientific">Candidatus Kaiserbacteria bacterium RIFCSPHIGHO2_01_FULL_53_29</name>
    <dbReference type="NCBI Taxonomy" id="1798480"/>
    <lineage>
        <taxon>Bacteria</taxon>
        <taxon>Candidatus Kaiseribacteriota</taxon>
    </lineage>
</organism>
<name>A0A1F6CW47_9BACT</name>
<dbReference type="InterPro" id="IPR004635">
    <property type="entry name" value="Pept_S49_SppA"/>
</dbReference>
<sequence length="284" mass="29859">MTGLWRSSLVVAAAAFLGAASACALMLWWAGLLPLRGFSAMSPAYCNVLKIPVYGEVITVRPTPQASAPLIGEEDFPSQDSTYAVSLEIEEAMRSASTDPNIKALLVDIDSGGGGPVAGLEIASAIRRFGRPSVAVIHEIGASSAYLAAAAADTIFASEESAVGSIGVSGSFLDQSEKNEREGITFHQLSSGPYKDTYSPDKPLTEAERALIMRDIKTSHENFVRAVAAFRKLPIEKVAAFADGSTLMGTDALEAGLIDQLGGTDDALSYLEEVIGEPVAVCLW</sequence>
<dbReference type="GO" id="GO:0006508">
    <property type="term" value="P:proteolysis"/>
    <property type="evidence" value="ECO:0007669"/>
    <property type="project" value="UniProtKB-KW"/>
</dbReference>
<dbReference type="InterPro" id="IPR047272">
    <property type="entry name" value="S49_SppA_C"/>
</dbReference>
<dbReference type="NCBIfam" id="TIGR00706">
    <property type="entry name" value="SppA_dom"/>
    <property type="match status" value="1"/>
</dbReference>
<evidence type="ECO:0000256" key="1">
    <source>
        <dbReference type="ARBA" id="ARBA00008683"/>
    </source>
</evidence>
<keyword evidence="2" id="KW-0645">Protease</keyword>
<dbReference type="InterPro" id="IPR029045">
    <property type="entry name" value="ClpP/crotonase-like_dom_sf"/>
</dbReference>
<evidence type="ECO:0000259" key="5">
    <source>
        <dbReference type="Pfam" id="PF01343"/>
    </source>
</evidence>
<dbReference type="PANTHER" id="PTHR42987">
    <property type="entry name" value="PEPTIDASE S49"/>
    <property type="match status" value="1"/>
</dbReference>
<dbReference type="GO" id="GO:0008236">
    <property type="term" value="F:serine-type peptidase activity"/>
    <property type="evidence" value="ECO:0007669"/>
    <property type="project" value="UniProtKB-KW"/>
</dbReference>
<dbReference type="PANTHER" id="PTHR42987:SF4">
    <property type="entry name" value="PROTEASE SOHB-RELATED"/>
    <property type="match status" value="1"/>
</dbReference>
<accession>A0A1F6CW47</accession>
<dbReference type="Gene3D" id="6.20.330.10">
    <property type="match status" value="1"/>
</dbReference>
<evidence type="ECO:0000256" key="3">
    <source>
        <dbReference type="ARBA" id="ARBA00022801"/>
    </source>
</evidence>